<dbReference type="EMBL" id="JAOVZO020000018">
    <property type="protein sequence ID" value="MDC8014396.1"/>
    <property type="molecule type" value="Genomic_DNA"/>
</dbReference>
<reference evidence="2" key="1">
    <citation type="submission" date="2023-02" db="EMBL/GenBank/DDBJ databases">
        <title>Tahibacter soli sp. nov. isolated from soil.</title>
        <authorList>
            <person name="Baek J.H."/>
            <person name="Lee J.K."/>
            <person name="Choi D.G."/>
            <person name="Jeon C.O."/>
        </authorList>
    </citation>
    <scope>NUCLEOTIDE SEQUENCE</scope>
    <source>
        <strain evidence="2">BL</strain>
    </source>
</reference>
<proteinExistence type="predicted"/>
<evidence type="ECO:0000313" key="2">
    <source>
        <dbReference type="EMBL" id="MDC8014396.1"/>
    </source>
</evidence>
<dbReference type="InterPro" id="IPR000792">
    <property type="entry name" value="Tscrpt_reg_LuxR_C"/>
</dbReference>
<evidence type="ECO:0000313" key="3">
    <source>
        <dbReference type="Proteomes" id="UP001139971"/>
    </source>
</evidence>
<organism evidence="2 3">
    <name type="scientific">Tahibacter soli</name>
    <dbReference type="NCBI Taxonomy" id="2983605"/>
    <lineage>
        <taxon>Bacteria</taxon>
        <taxon>Pseudomonadati</taxon>
        <taxon>Pseudomonadota</taxon>
        <taxon>Gammaproteobacteria</taxon>
        <taxon>Lysobacterales</taxon>
        <taxon>Rhodanobacteraceae</taxon>
        <taxon>Tahibacter</taxon>
    </lineage>
</organism>
<feature type="domain" description="HTH luxR-type" evidence="1">
    <location>
        <begin position="163"/>
        <end position="220"/>
    </location>
</feature>
<dbReference type="AlphaFoldDB" id="A0A9X4BIV4"/>
<dbReference type="SUPFAM" id="SSF46894">
    <property type="entry name" value="C-terminal effector domain of the bipartite response regulators"/>
    <property type="match status" value="1"/>
</dbReference>
<comment type="caution">
    <text evidence="2">The sequence shown here is derived from an EMBL/GenBank/DDBJ whole genome shotgun (WGS) entry which is preliminary data.</text>
</comment>
<dbReference type="RefSeq" id="WP_263545142.1">
    <property type="nucleotide sequence ID" value="NZ_JAOVZO020000018.1"/>
</dbReference>
<accession>A0A9X4BIV4</accession>
<dbReference type="Gene3D" id="3.40.50.2300">
    <property type="match status" value="1"/>
</dbReference>
<dbReference type="GO" id="GO:0006355">
    <property type="term" value="P:regulation of DNA-templated transcription"/>
    <property type="evidence" value="ECO:0007669"/>
    <property type="project" value="InterPro"/>
</dbReference>
<protein>
    <submittedName>
        <fullName evidence="2">LuxR C-terminal-related transcriptional regulator</fullName>
    </submittedName>
</protein>
<dbReference type="PRINTS" id="PR00038">
    <property type="entry name" value="HTHLUXR"/>
</dbReference>
<name>A0A9X4BIV4_9GAMM</name>
<dbReference type="InterPro" id="IPR016032">
    <property type="entry name" value="Sig_transdc_resp-reg_C-effctor"/>
</dbReference>
<dbReference type="Proteomes" id="UP001139971">
    <property type="component" value="Unassembled WGS sequence"/>
</dbReference>
<evidence type="ECO:0000259" key="1">
    <source>
        <dbReference type="SMART" id="SM00421"/>
    </source>
</evidence>
<gene>
    <name evidence="2" type="ORF">OD750_017760</name>
</gene>
<dbReference type="SMART" id="SM00421">
    <property type="entry name" value="HTH_LUXR"/>
    <property type="match status" value="1"/>
</dbReference>
<dbReference type="Pfam" id="PF00196">
    <property type="entry name" value="GerE"/>
    <property type="match status" value="1"/>
</dbReference>
<sequence length="229" mass="24781">MMAPVRVPSPGADSLSASRKQDRTLLIILASELASVGLTTTLTSRHHLHVVAVASSLEQGRSALRKYAPEIVIVGPEWVFSVRQYLDEIGLASRIVVFGAQSHLGARADAVAAVACGYLSYLMRSVDYLPQIDIVSECPVPTLEAGQAPCVYCALRKSLKPPELNLTARELQIFIAIGTGFRPVDIATDLRISVKTVEAHRERIKSKLKLATAREFNEAAADWCRGGSS</sequence>
<dbReference type="GO" id="GO:0003677">
    <property type="term" value="F:DNA binding"/>
    <property type="evidence" value="ECO:0007669"/>
    <property type="project" value="InterPro"/>
</dbReference>
<keyword evidence="3" id="KW-1185">Reference proteome</keyword>